<keyword evidence="9" id="KW-0238">DNA-binding</keyword>
<name>A0A5B8T0S6_LEUPS</name>
<dbReference type="Proteomes" id="UP000321296">
    <property type="component" value="Chromosome"/>
</dbReference>
<dbReference type="RefSeq" id="WP_147651784.1">
    <property type="nucleotide sequence ID" value="NZ_CP042383.1"/>
</dbReference>
<reference evidence="15 16" key="1">
    <citation type="submission" date="2019-06" db="EMBL/GenBank/DDBJ databases">
        <title>Genome analyses of bacteria isolated from kimchi.</title>
        <authorList>
            <person name="Lee S."/>
            <person name="Ahn S."/>
            <person name="Roh S."/>
        </authorList>
    </citation>
    <scope>NUCLEOTIDE SEQUENCE [LARGE SCALE GENOMIC DNA]</scope>
    <source>
        <strain evidence="15 16">CBA3630</strain>
    </source>
</reference>
<dbReference type="GO" id="GO:0016887">
    <property type="term" value="F:ATP hydrolysis activity"/>
    <property type="evidence" value="ECO:0007669"/>
    <property type="project" value="InterPro"/>
</dbReference>
<dbReference type="AlphaFoldDB" id="A0A5B8T0S6"/>
<dbReference type="PANTHER" id="PTHR43152:SF3">
    <property type="entry name" value="UVRABC SYSTEM PROTEIN A"/>
    <property type="match status" value="1"/>
</dbReference>
<evidence type="ECO:0000256" key="6">
    <source>
        <dbReference type="ARBA" id="ARBA00022769"/>
    </source>
</evidence>
<feature type="domain" description="ABC transporter" evidence="14">
    <location>
        <begin position="443"/>
        <end position="743"/>
    </location>
</feature>
<evidence type="ECO:0000259" key="14">
    <source>
        <dbReference type="PROSITE" id="PS50893"/>
    </source>
</evidence>
<dbReference type="GO" id="GO:0003677">
    <property type="term" value="F:DNA binding"/>
    <property type="evidence" value="ECO:0007669"/>
    <property type="project" value="UniProtKB-KW"/>
</dbReference>
<evidence type="ECO:0000256" key="4">
    <source>
        <dbReference type="ARBA" id="ARBA00022741"/>
    </source>
</evidence>
<protein>
    <recommendedName>
        <fullName evidence="12">UvrABC system protein A</fullName>
    </recommendedName>
    <alternativeName>
        <fullName evidence="13">Excinuclease ABC subunit A</fullName>
    </alternativeName>
</protein>
<keyword evidence="6" id="KW-0228">DNA excision</keyword>
<dbReference type="EMBL" id="CP042383">
    <property type="protein sequence ID" value="QEA42556.1"/>
    <property type="molecule type" value="Genomic_DNA"/>
</dbReference>
<dbReference type="GO" id="GO:0005524">
    <property type="term" value="F:ATP binding"/>
    <property type="evidence" value="ECO:0007669"/>
    <property type="project" value="UniProtKB-KW"/>
</dbReference>
<dbReference type="KEGG" id="lpse:FGL85_08635"/>
<keyword evidence="4" id="KW-0547">Nucleotide-binding</keyword>
<dbReference type="InterPro" id="IPR003439">
    <property type="entry name" value="ABC_transporter-like_ATP-bd"/>
</dbReference>
<sequence length="753" mass="82762">MAQNKIVVKGAKTNNLKNIDVEIPINQVTVITGVSGSGKSSLVFDTLASESQREINKNYSAYLQQLLPKYDKPNVDTIQNLPFSVVVNQKNISGNARSTVGTFTEIYTALRLLFSRKAQPFIGYSMAYSFNNPSGMCLDCQGLGYIQEINNDKLLNTNLSLNEGAIQFPTFQPGGWRLTRYTESGFFDNALPLKDWSRDTFQLFLYGEEQTPDHPTKSWHKTAKYLGLIPRIKKSFFHQEDGKYSKEIGAITQTITCPTCHGTRLNEAARTAILNGKTIAECSALPLIDLKKWLGKIVDTDIESVLKDLNLKIDNLITVGLSYLSLDRRTSALSGGEGQRIKLSNHLNSALSGVLYIFDEPSVGLHPHDLIGINKIFKLLAQKGNTVVIVDHDPDVIKKADNVINLGEEAGENGGYLTFVGTYQELLTSGTVTGKALSNPGLVNNQSLLKENFVSLHHLNIHNLVDVSVDIPQKALTVVSGPAGSGKSSLLHAFIKSQDAVTVLDQKPIHTSSRSNILTYLDEFDQLRKLFSQITGSSQSLFSYNGKGACTVCKGLGFVKLDLAYLGDEISVCEACHGTRYSSKTLSLSVKGFNIHEVLNFSVAKFANVFPEFSNVTTILQECGLSYLNIGQALNTLSGGELQRLKLAKNLLHNNSTTIVLDEPTSGLHESNIQQIINLLKKLIVKRQVTIIVVEHNLRFIGQADWVIDMGPSAGDNGGKVLFEGSPIELMNHYQTNTSIAMQEYFLNNGYTD</sequence>
<evidence type="ECO:0000256" key="13">
    <source>
        <dbReference type="ARBA" id="ARBA00042156"/>
    </source>
</evidence>
<dbReference type="Gene3D" id="3.40.50.300">
    <property type="entry name" value="P-loop containing nucleotide triphosphate hydrolases"/>
    <property type="match status" value="2"/>
</dbReference>
<keyword evidence="8" id="KW-0267">Excision nuclease</keyword>
<proteinExistence type="inferred from homology"/>
<keyword evidence="3" id="KW-0677">Repeat</keyword>
<evidence type="ECO:0000256" key="11">
    <source>
        <dbReference type="ARBA" id="ARBA00038000"/>
    </source>
</evidence>
<evidence type="ECO:0000313" key="16">
    <source>
        <dbReference type="Proteomes" id="UP000321296"/>
    </source>
</evidence>
<accession>A0A5B8T0S6</accession>
<evidence type="ECO:0000256" key="5">
    <source>
        <dbReference type="ARBA" id="ARBA00022763"/>
    </source>
</evidence>
<keyword evidence="2" id="KW-0963">Cytoplasm</keyword>
<evidence type="ECO:0000256" key="1">
    <source>
        <dbReference type="ARBA" id="ARBA00004496"/>
    </source>
</evidence>
<evidence type="ECO:0000256" key="12">
    <source>
        <dbReference type="ARBA" id="ARBA00039316"/>
    </source>
</evidence>
<dbReference type="PROSITE" id="PS00211">
    <property type="entry name" value="ABC_TRANSPORTER_1"/>
    <property type="match status" value="1"/>
</dbReference>
<evidence type="ECO:0000256" key="8">
    <source>
        <dbReference type="ARBA" id="ARBA00022881"/>
    </source>
</evidence>
<dbReference type="InterPro" id="IPR027417">
    <property type="entry name" value="P-loop_NTPase"/>
</dbReference>
<evidence type="ECO:0000256" key="7">
    <source>
        <dbReference type="ARBA" id="ARBA00022840"/>
    </source>
</evidence>
<comment type="subcellular location">
    <subcellularLocation>
        <location evidence="1">Cytoplasm</location>
    </subcellularLocation>
</comment>
<keyword evidence="5" id="KW-0227">DNA damage</keyword>
<dbReference type="SUPFAM" id="SSF52540">
    <property type="entry name" value="P-loop containing nucleoside triphosphate hydrolases"/>
    <property type="match status" value="2"/>
</dbReference>
<evidence type="ECO:0000256" key="3">
    <source>
        <dbReference type="ARBA" id="ARBA00022737"/>
    </source>
</evidence>
<evidence type="ECO:0000313" key="15">
    <source>
        <dbReference type="EMBL" id="QEA42556.1"/>
    </source>
</evidence>
<keyword evidence="10" id="KW-0234">DNA repair</keyword>
<dbReference type="GO" id="GO:0004518">
    <property type="term" value="F:nuclease activity"/>
    <property type="evidence" value="ECO:0007669"/>
    <property type="project" value="UniProtKB-KW"/>
</dbReference>
<dbReference type="Pfam" id="PF00005">
    <property type="entry name" value="ABC_tran"/>
    <property type="match status" value="1"/>
</dbReference>
<gene>
    <name evidence="15" type="ORF">FGL85_08635</name>
</gene>
<dbReference type="Gene3D" id="1.10.8.280">
    <property type="entry name" value="ABC transporter ATPase domain-like"/>
    <property type="match status" value="1"/>
</dbReference>
<organism evidence="15 16">
    <name type="scientific">Leuconostoc pseudomesenteroides</name>
    <dbReference type="NCBI Taxonomy" id="33968"/>
    <lineage>
        <taxon>Bacteria</taxon>
        <taxon>Bacillati</taxon>
        <taxon>Bacillota</taxon>
        <taxon>Bacilli</taxon>
        <taxon>Lactobacillales</taxon>
        <taxon>Lactobacillaceae</taxon>
        <taxon>Leuconostoc</taxon>
    </lineage>
</organism>
<evidence type="ECO:0000256" key="10">
    <source>
        <dbReference type="ARBA" id="ARBA00023204"/>
    </source>
</evidence>
<dbReference type="GO" id="GO:0005737">
    <property type="term" value="C:cytoplasm"/>
    <property type="evidence" value="ECO:0007669"/>
    <property type="project" value="UniProtKB-SubCell"/>
</dbReference>
<dbReference type="InterPro" id="IPR017871">
    <property type="entry name" value="ABC_transporter-like_CS"/>
</dbReference>
<evidence type="ECO:0000256" key="2">
    <source>
        <dbReference type="ARBA" id="ARBA00022490"/>
    </source>
</evidence>
<dbReference type="Gene3D" id="1.20.1580.10">
    <property type="entry name" value="ABC transporter ATPase like domain"/>
    <property type="match status" value="2"/>
</dbReference>
<comment type="similarity">
    <text evidence="11">Belongs to the ABC transporter superfamily. UvrA family.</text>
</comment>
<dbReference type="PANTHER" id="PTHR43152">
    <property type="entry name" value="UVRABC SYSTEM PROTEIN A"/>
    <property type="match status" value="1"/>
</dbReference>
<evidence type="ECO:0000256" key="9">
    <source>
        <dbReference type="ARBA" id="ARBA00023125"/>
    </source>
</evidence>
<keyword evidence="7 15" id="KW-0067">ATP-binding</keyword>
<dbReference type="PROSITE" id="PS50893">
    <property type="entry name" value="ABC_TRANSPORTER_2"/>
    <property type="match status" value="1"/>
</dbReference>
<dbReference type="GO" id="GO:0006281">
    <property type="term" value="P:DNA repair"/>
    <property type="evidence" value="ECO:0007669"/>
    <property type="project" value="UniProtKB-KW"/>
</dbReference>